<reference evidence="2" key="1">
    <citation type="submission" date="2020-09" db="EMBL/GenBank/DDBJ databases">
        <title>Whole genome shotgun sequence of Streptomyces xanthophaeus NBRC 12829.</title>
        <authorList>
            <person name="Komaki H."/>
            <person name="Tamura T."/>
        </authorList>
    </citation>
    <scope>NUCLEOTIDE SEQUENCE</scope>
    <source>
        <strain evidence="2">NBRC 12829</strain>
    </source>
</reference>
<dbReference type="NCBIfam" id="NF041195">
    <property type="entry name" value="ScbA_BarX_GamBu"/>
    <property type="match status" value="1"/>
</dbReference>
<gene>
    <name evidence="2" type="ORF">Sxan_78580</name>
    <name evidence="3" type="ORF">Sxan_78870</name>
</gene>
<feature type="domain" description="A-factor biosynthesis hotdog" evidence="1">
    <location>
        <begin position="2"/>
        <end position="135"/>
    </location>
</feature>
<accession>A0A919H6N4</accession>
<dbReference type="AlphaFoldDB" id="A0A919H6N4"/>
<comment type="caution">
    <text evidence="2">The sequence shown here is derived from an EMBL/GenBank/DDBJ whole genome shotgun (WGS) entry which is preliminary data.</text>
</comment>
<dbReference type="EMBL" id="BNEE01000014">
    <property type="protein sequence ID" value="GHI90523.1"/>
    <property type="molecule type" value="Genomic_DNA"/>
</dbReference>
<evidence type="ECO:0000313" key="3">
    <source>
        <dbReference type="EMBL" id="GHI90523.1"/>
    </source>
</evidence>
<dbReference type="InterPro" id="IPR005509">
    <property type="entry name" value="AfsA_hotdog_dom"/>
</dbReference>
<keyword evidence="4" id="KW-1185">Reference proteome</keyword>
<feature type="domain" description="A-factor biosynthesis hotdog" evidence="1">
    <location>
        <begin position="169"/>
        <end position="282"/>
    </location>
</feature>
<evidence type="ECO:0000313" key="4">
    <source>
        <dbReference type="Proteomes" id="UP000600026"/>
    </source>
</evidence>
<evidence type="ECO:0000259" key="1">
    <source>
        <dbReference type="Pfam" id="PF03756"/>
    </source>
</evidence>
<proteinExistence type="predicted"/>
<organism evidence="2 4">
    <name type="scientific">Streptomyces xanthophaeus</name>
    <dbReference type="NCBI Taxonomy" id="67385"/>
    <lineage>
        <taxon>Bacteria</taxon>
        <taxon>Bacillati</taxon>
        <taxon>Actinomycetota</taxon>
        <taxon>Actinomycetes</taxon>
        <taxon>Kitasatosporales</taxon>
        <taxon>Streptomycetaceae</taxon>
        <taxon>Streptomyces</taxon>
    </lineage>
</organism>
<sequence length="289" mass="31661">MHRSAVAEVMLTDWERHDDTRFRVAAQWPRGHSFFTPVADGYHDPLIGCETIRQIGMLLGHAEFDVPLGHQFSVADIYITVRPEHLRVGWSPASLDIEITCTDIRRRGTNLSGLRFEAVLRREGNVVATGGGSFSCMTPGVYQRVRRNHTLGGDWHQLPLTSPAAPQSVGRMSPMDVVLSPTGDPTRWQLRADTRHPILFEHEVDHVPGMVLVEAARQATASVLGRSSYLPLSISTEFKRYAELDSPCTIEAVQLPGTGPDGEETVVVTGHQNGALVFSATVVAGSHGL</sequence>
<dbReference type="Pfam" id="PF03756">
    <property type="entry name" value="AfsA"/>
    <property type="match status" value="2"/>
</dbReference>
<dbReference type="EMBL" id="BNEE01000012">
    <property type="protein sequence ID" value="GHI90494.1"/>
    <property type="molecule type" value="Genomic_DNA"/>
</dbReference>
<dbReference type="GO" id="GO:0016740">
    <property type="term" value="F:transferase activity"/>
    <property type="evidence" value="ECO:0007669"/>
    <property type="project" value="InterPro"/>
</dbReference>
<evidence type="ECO:0000313" key="2">
    <source>
        <dbReference type="EMBL" id="GHI90494.1"/>
    </source>
</evidence>
<protein>
    <submittedName>
        <fullName evidence="2">Adhesin</fullName>
    </submittedName>
</protein>
<dbReference type="InterPro" id="IPR047757">
    <property type="entry name" value="AfsA-like"/>
</dbReference>
<dbReference type="Proteomes" id="UP000600026">
    <property type="component" value="Unassembled WGS sequence"/>
</dbReference>
<name>A0A919H6N4_9ACTN</name>